<protein>
    <submittedName>
        <fullName evidence="1">Helix-turn-helix domain-containing protein</fullName>
    </submittedName>
</protein>
<evidence type="ECO:0000313" key="2">
    <source>
        <dbReference type="Proteomes" id="UP001162905"/>
    </source>
</evidence>
<gene>
    <name evidence="1" type="ORF">L4G47_25155</name>
</gene>
<comment type="caution">
    <text evidence="1">The sequence shown here is derived from an EMBL/GenBank/DDBJ whole genome shotgun (WGS) entry which is preliminary data.</text>
</comment>
<dbReference type="Gene3D" id="1.10.10.10">
    <property type="entry name" value="Winged helix-like DNA-binding domain superfamily/Winged helix DNA-binding domain"/>
    <property type="match status" value="1"/>
</dbReference>
<evidence type="ECO:0000313" key="1">
    <source>
        <dbReference type="EMBL" id="MCF7545488.1"/>
    </source>
</evidence>
<keyword evidence="2" id="KW-1185">Reference proteome</keyword>
<accession>A0ABS9ICP8</accession>
<dbReference type="InterPro" id="IPR036388">
    <property type="entry name" value="WH-like_DNA-bd_sf"/>
</dbReference>
<dbReference type="Proteomes" id="UP001162905">
    <property type="component" value="Unassembled WGS sequence"/>
</dbReference>
<organism evidence="1 2">
    <name type="scientific">Pseudomonas petrae</name>
    <dbReference type="NCBI Taxonomy" id="2912190"/>
    <lineage>
        <taxon>Bacteria</taxon>
        <taxon>Pseudomonadati</taxon>
        <taxon>Pseudomonadota</taxon>
        <taxon>Gammaproteobacteria</taxon>
        <taxon>Pseudomonadales</taxon>
        <taxon>Pseudomonadaceae</taxon>
        <taxon>Pseudomonas</taxon>
    </lineage>
</organism>
<dbReference type="EMBL" id="JAKJXH010000044">
    <property type="protein sequence ID" value="MCF7545488.1"/>
    <property type="molecule type" value="Genomic_DNA"/>
</dbReference>
<dbReference type="RefSeq" id="WP_237254790.1">
    <property type="nucleotide sequence ID" value="NZ_JAKJXH010000044.1"/>
</dbReference>
<sequence>MAGKKATPDQSTQVVILREAGYTIPAIANRLDLSISTVQRIIKTNKVVAGTGTQALIDRAREELFTSAFSLEAIQQTVAELVTDELALSRQIRTKLANALEALDPTDPVVFRGLAAASTTLKLTQDVTRRALPIEKLNQAQEIEELPTLQIHIMTEQDVAEMRAKQRLEEAEMNGDAQGIEDEIANLQWMESRRVAQLAQMDEDDDVVCEGCDLSMTGT</sequence>
<name>A0ABS9ICP8_9PSED</name>
<proteinExistence type="predicted"/>
<reference evidence="1" key="1">
    <citation type="submission" date="2022-01" db="EMBL/GenBank/DDBJ databases">
        <title>Pseudomonas sp. nov. isolated from Antarctic regolith.</title>
        <authorList>
            <person name="Novakova D."/>
            <person name="Sedlar K."/>
        </authorList>
    </citation>
    <scope>NUCLEOTIDE SEQUENCE</scope>
    <source>
        <strain evidence="1">P2647</strain>
    </source>
</reference>